<protein>
    <submittedName>
        <fullName evidence="1">Uncharacterized protein</fullName>
    </submittedName>
</protein>
<gene>
    <name evidence="1" type="ORF">F511_34474</name>
</gene>
<proteinExistence type="predicted"/>
<dbReference type="AlphaFoldDB" id="A0A2Z7BWQ2"/>
<sequence>MVGSSDGSNSGSAGLLLLWRFVLYRFWRLWVSDLSSRDIVVVIVAQKVKDACNEAERQYRHPHLPAGLLLAAMSRVDSYHTS</sequence>
<keyword evidence="2" id="KW-1185">Reference proteome</keyword>
<evidence type="ECO:0000313" key="2">
    <source>
        <dbReference type="Proteomes" id="UP000250235"/>
    </source>
</evidence>
<reference evidence="1 2" key="1">
    <citation type="journal article" date="2015" name="Proc. Natl. Acad. Sci. U.S.A.">
        <title>The resurrection genome of Boea hygrometrica: A blueprint for survival of dehydration.</title>
        <authorList>
            <person name="Xiao L."/>
            <person name="Yang G."/>
            <person name="Zhang L."/>
            <person name="Yang X."/>
            <person name="Zhao S."/>
            <person name="Ji Z."/>
            <person name="Zhou Q."/>
            <person name="Hu M."/>
            <person name="Wang Y."/>
            <person name="Chen M."/>
            <person name="Xu Y."/>
            <person name="Jin H."/>
            <person name="Xiao X."/>
            <person name="Hu G."/>
            <person name="Bao F."/>
            <person name="Hu Y."/>
            <person name="Wan P."/>
            <person name="Li L."/>
            <person name="Deng X."/>
            <person name="Kuang T."/>
            <person name="Xiang C."/>
            <person name="Zhu J.K."/>
            <person name="Oliver M.J."/>
            <person name="He Y."/>
        </authorList>
    </citation>
    <scope>NUCLEOTIDE SEQUENCE [LARGE SCALE GENOMIC DNA]</scope>
    <source>
        <strain evidence="2">cv. XS01</strain>
    </source>
</reference>
<accession>A0A2Z7BWQ2</accession>
<dbReference type="EMBL" id="KV001343">
    <property type="protein sequence ID" value="KZV39043.1"/>
    <property type="molecule type" value="Genomic_DNA"/>
</dbReference>
<organism evidence="1 2">
    <name type="scientific">Dorcoceras hygrometricum</name>
    <dbReference type="NCBI Taxonomy" id="472368"/>
    <lineage>
        <taxon>Eukaryota</taxon>
        <taxon>Viridiplantae</taxon>
        <taxon>Streptophyta</taxon>
        <taxon>Embryophyta</taxon>
        <taxon>Tracheophyta</taxon>
        <taxon>Spermatophyta</taxon>
        <taxon>Magnoliopsida</taxon>
        <taxon>eudicotyledons</taxon>
        <taxon>Gunneridae</taxon>
        <taxon>Pentapetalae</taxon>
        <taxon>asterids</taxon>
        <taxon>lamiids</taxon>
        <taxon>Lamiales</taxon>
        <taxon>Gesneriaceae</taxon>
        <taxon>Didymocarpoideae</taxon>
        <taxon>Trichosporeae</taxon>
        <taxon>Loxocarpinae</taxon>
        <taxon>Dorcoceras</taxon>
    </lineage>
</organism>
<dbReference type="Proteomes" id="UP000250235">
    <property type="component" value="Unassembled WGS sequence"/>
</dbReference>
<evidence type="ECO:0000313" key="1">
    <source>
        <dbReference type="EMBL" id="KZV39043.1"/>
    </source>
</evidence>
<name>A0A2Z7BWQ2_9LAMI</name>